<reference evidence="3 4" key="1">
    <citation type="journal article" date="2023" name="G3 (Bethesda)">
        <title>A chromosome-level genome assembly of Zasmidium syzygii isolated from banana leaves.</title>
        <authorList>
            <person name="van Westerhoven A.C."/>
            <person name="Mehrabi R."/>
            <person name="Talebi R."/>
            <person name="Steentjes M.B.F."/>
            <person name="Corcolon B."/>
            <person name="Chong P.A."/>
            <person name="Kema G.H.J."/>
            <person name="Seidl M.F."/>
        </authorList>
    </citation>
    <scope>NUCLEOTIDE SEQUENCE [LARGE SCALE GENOMIC DNA]</scope>
    <source>
        <strain evidence="3 4">P124</strain>
    </source>
</reference>
<feature type="compositionally biased region" description="Low complexity" evidence="1">
    <location>
        <begin position="124"/>
        <end position="152"/>
    </location>
</feature>
<evidence type="ECO:0000256" key="1">
    <source>
        <dbReference type="SAM" id="MobiDB-lite"/>
    </source>
</evidence>
<name>A0ABR0F4M7_ZASCE</name>
<protein>
    <submittedName>
        <fullName evidence="3">Uncharacterized protein</fullName>
    </submittedName>
</protein>
<dbReference type="Proteomes" id="UP001305779">
    <property type="component" value="Unassembled WGS sequence"/>
</dbReference>
<feature type="region of interest" description="Disordered" evidence="1">
    <location>
        <begin position="119"/>
        <end position="175"/>
    </location>
</feature>
<feature type="compositionally biased region" description="Polar residues" evidence="1">
    <location>
        <begin position="157"/>
        <end position="170"/>
    </location>
</feature>
<evidence type="ECO:0000313" key="4">
    <source>
        <dbReference type="Proteomes" id="UP001305779"/>
    </source>
</evidence>
<proteinExistence type="predicted"/>
<accession>A0ABR0F4M7</accession>
<comment type="caution">
    <text evidence="3">The sequence shown here is derived from an EMBL/GenBank/DDBJ whole genome shotgun (WGS) entry which is preliminary data.</text>
</comment>
<evidence type="ECO:0000313" key="3">
    <source>
        <dbReference type="EMBL" id="KAK4508243.1"/>
    </source>
</evidence>
<dbReference type="EMBL" id="JAXOVC010000001">
    <property type="protein sequence ID" value="KAK4508243.1"/>
    <property type="molecule type" value="Genomic_DNA"/>
</dbReference>
<evidence type="ECO:0000256" key="2">
    <source>
        <dbReference type="SAM" id="Phobius"/>
    </source>
</evidence>
<organism evidence="3 4">
    <name type="scientific">Zasmidium cellare</name>
    <name type="common">Wine cellar mold</name>
    <name type="synonym">Racodium cellare</name>
    <dbReference type="NCBI Taxonomy" id="395010"/>
    <lineage>
        <taxon>Eukaryota</taxon>
        <taxon>Fungi</taxon>
        <taxon>Dikarya</taxon>
        <taxon>Ascomycota</taxon>
        <taxon>Pezizomycotina</taxon>
        <taxon>Dothideomycetes</taxon>
        <taxon>Dothideomycetidae</taxon>
        <taxon>Mycosphaerellales</taxon>
        <taxon>Mycosphaerellaceae</taxon>
        <taxon>Zasmidium</taxon>
    </lineage>
</organism>
<keyword evidence="2" id="KW-0812">Transmembrane</keyword>
<keyword evidence="2" id="KW-1133">Transmembrane helix</keyword>
<feature type="transmembrane region" description="Helical" evidence="2">
    <location>
        <begin position="84"/>
        <end position="105"/>
    </location>
</feature>
<gene>
    <name evidence="3" type="ORF">PRZ48_001981</name>
</gene>
<sequence>MPIPHTDVHLKREPQRLSALYQYHNAPEVAPAHGLEYDDTIYPSSDKYPVIHERLYEGKLHGKYGFGGDNRPPRIIFGMKVRTFLVVASVMVLVIVGAAVGGAVGGQQLRENQAQTMYTNGTNAPASNPSASTSSGPSATSTFSAATPTYTPLSDCPESNNTGYTSSFSKDTSDDAPKHAGLHFTKYCDLSNPLSNDGAQRIAEAFVYSFSDCVEVCAGYNFWNDGSNCTVAVYQSGGGRPGNCWVGNAGSVEASSLNETQGTDVAILTTS</sequence>
<keyword evidence="2" id="KW-0472">Membrane</keyword>
<keyword evidence="4" id="KW-1185">Reference proteome</keyword>